<evidence type="ECO:0000256" key="1">
    <source>
        <dbReference type="ARBA" id="ARBA00004479"/>
    </source>
</evidence>
<evidence type="ECO:0000256" key="7">
    <source>
        <dbReference type="ARBA" id="ARBA00023170"/>
    </source>
</evidence>
<reference evidence="12" key="2">
    <citation type="submission" date="2025-08" db="UniProtKB">
        <authorList>
            <consortium name="Ensembl"/>
        </authorList>
    </citation>
    <scope>IDENTIFICATION</scope>
</reference>
<proteinExistence type="predicted"/>
<evidence type="ECO:0000313" key="13">
    <source>
        <dbReference type="Proteomes" id="UP000694580"/>
    </source>
</evidence>
<dbReference type="InterPro" id="IPR015152">
    <property type="entry name" value="Growth/epo_recpt_lig-bind"/>
</dbReference>
<name>A0AAY4B0V8_9TELE</name>
<evidence type="ECO:0000259" key="11">
    <source>
        <dbReference type="PROSITE" id="PS50853"/>
    </source>
</evidence>
<keyword evidence="8" id="KW-0325">Glycoprotein</keyword>
<evidence type="ECO:0000256" key="2">
    <source>
        <dbReference type="ARBA" id="ARBA00022692"/>
    </source>
</evidence>
<dbReference type="InterPro" id="IPR013783">
    <property type="entry name" value="Ig-like_fold"/>
</dbReference>
<feature type="compositionally biased region" description="Basic and acidic residues" evidence="9">
    <location>
        <begin position="368"/>
        <end position="379"/>
    </location>
</feature>
<keyword evidence="2 10" id="KW-0812">Transmembrane</keyword>
<evidence type="ECO:0000256" key="5">
    <source>
        <dbReference type="ARBA" id="ARBA00023136"/>
    </source>
</evidence>
<reference evidence="12 13" key="1">
    <citation type="submission" date="2020-06" db="EMBL/GenBank/DDBJ databases">
        <authorList>
            <consortium name="Wellcome Sanger Institute Data Sharing"/>
        </authorList>
    </citation>
    <scope>NUCLEOTIDE SEQUENCE [LARGE SCALE GENOMIC DNA]</scope>
</reference>
<dbReference type="PANTHER" id="PTHR23037:SF28">
    <property type="entry name" value="ERYTHROPOIETIN RECEPTOR"/>
    <property type="match status" value="1"/>
</dbReference>
<dbReference type="InterPro" id="IPR003961">
    <property type="entry name" value="FN3_dom"/>
</dbReference>
<dbReference type="Proteomes" id="UP000694580">
    <property type="component" value="Chromosome 3"/>
</dbReference>
<sequence length="581" mass="64222">MSGAVCGTTSRNARSRAGRRLKRRRTESRSRQPAASSQPARPSRPENSEMPYLTGCISREMVTFRCSWSSGRFNNLTEPGDLRLFYMLEMINPNEWLECPSYSTLTQNECFFDKTNTLVWTAYGIQLRSRDQETIYDTQRFTVENIVHPDPPVGLNWTLLSVGASKKLCDVAVSWEPPPSALSSVAIGWVNMEYEVQHKESQLAEWHTLDLNNEAKKNIYGLLTNTDYKLRVRCKMHGFTYFSNFSESILIHVPATGPGVPLGVVFAFIIVGIGIIIILIIISRPQKLMVIFLPPIPGPKIRGLDPELLQKGKLIEVSTILGSHHNLQPEFYGDDTSVEFIELDFKEPSDSLGTPFLMDHSPACDSRHLSSSFRDDDSGRASCCDPDLPEPDASELRTPLPSPFSSAVISNLEPTATSPTDPSLQAVFPPPLGSSLWPGKDLYSQVIEITPVGTVVLSPQEQDQLEEAEGKQEKLIPKQESNVMMGNLNEGGYTSEWDSAKFQLAMEGGRSAPYQDPPGSSGFPATLLPTTPEYTMVDGADAQNSLLLRANSLVDTQVPQTKTMPSPGGYLTPDLLQNISF</sequence>
<keyword evidence="4 10" id="KW-1133">Transmembrane helix</keyword>
<dbReference type="SUPFAM" id="SSF49265">
    <property type="entry name" value="Fibronectin type III"/>
    <property type="match status" value="2"/>
</dbReference>
<reference evidence="12" key="3">
    <citation type="submission" date="2025-09" db="UniProtKB">
        <authorList>
            <consortium name="Ensembl"/>
        </authorList>
    </citation>
    <scope>IDENTIFICATION</scope>
</reference>
<keyword evidence="5 10" id="KW-0472">Membrane</keyword>
<dbReference type="Pfam" id="PF12772">
    <property type="entry name" value="GHBP"/>
    <property type="match status" value="2"/>
</dbReference>
<accession>A0AAY4B0V8</accession>
<dbReference type="InterPro" id="IPR025871">
    <property type="entry name" value="GHBP"/>
</dbReference>
<evidence type="ECO:0000256" key="3">
    <source>
        <dbReference type="ARBA" id="ARBA00022729"/>
    </source>
</evidence>
<organism evidence="12 13">
    <name type="scientific">Denticeps clupeoides</name>
    <name type="common">denticle herring</name>
    <dbReference type="NCBI Taxonomy" id="299321"/>
    <lineage>
        <taxon>Eukaryota</taxon>
        <taxon>Metazoa</taxon>
        <taxon>Chordata</taxon>
        <taxon>Craniata</taxon>
        <taxon>Vertebrata</taxon>
        <taxon>Euteleostomi</taxon>
        <taxon>Actinopterygii</taxon>
        <taxon>Neopterygii</taxon>
        <taxon>Teleostei</taxon>
        <taxon>Clupei</taxon>
        <taxon>Clupeiformes</taxon>
        <taxon>Denticipitoidei</taxon>
        <taxon>Denticipitidae</taxon>
        <taxon>Denticeps</taxon>
    </lineage>
</organism>
<dbReference type="PANTHER" id="PTHR23037">
    <property type="entry name" value="CYTOKINE RECEPTOR"/>
    <property type="match status" value="1"/>
</dbReference>
<comment type="subcellular location">
    <subcellularLocation>
        <location evidence="1">Membrane</location>
        <topology evidence="1">Single-pass type I membrane protein</topology>
    </subcellularLocation>
</comment>
<evidence type="ECO:0000256" key="9">
    <source>
        <dbReference type="SAM" id="MobiDB-lite"/>
    </source>
</evidence>
<dbReference type="Pfam" id="PF09067">
    <property type="entry name" value="EpoR_lig-bind"/>
    <property type="match status" value="1"/>
</dbReference>
<keyword evidence="7" id="KW-0675">Receptor</keyword>
<dbReference type="AlphaFoldDB" id="A0AAY4B0V8"/>
<feature type="region of interest" description="Disordered" evidence="9">
    <location>
        <begin position="368"/>
        <end position="406"/>
    </location>
</feature>
<feature type="transmembrane region" description="Helical" evidence="10">
    <location>
        <begin position="260"/>
        <end position="282"/>
    </location>
</feature>
<feature type="region of interest" description="Disordered" evidence="9">
    <location>
        <begin position="1"/>
        <end position="50"/>
    </location>
</feature>
<dbReference type="InterPro" id="IPR036116">
    <property type="entry name" value="FN3_sf"/>
</dbReference>
<evidence type="ECO:0000256" key="8">
    <source>
        <dbReference type="ARBA" id="ARBA00023180"/>
    </source>
</evidence>
<keyword evidence="6" id="KW-1015">Disulfide bond</keyword>
<feature type="compositionally biased region" description="Basic residues" evidence="9">
    <location>
        <begin position="13"/>
        <end position="26"/>
    </location>
</feature>
<keyword evidence="3" id="KW-0732">Signal</keyword>
<dbReference type="Gene3D" id="2.60.40.10">
    <property type="entry name" value="Immunoglobulins"/>
    <property type="match status" value="2"/>
</dbReference>
<evidence type="ECO:0000256" key="10">
    <source>
        <dbReference type="SAM" id="Phobius"/>
    </source>
</evidence>
<dbReference type="RefSeq" id="XP_028828577.1">
    <property type="nucleotide sequence ID" value="XM_028972744.1"/>
</dbReference>
<protein>
    <recommendedName>
        <fullName evidence="11">Fibronectin type-III domain-containing protein</fullName>
    </recommendedName>
</protein>
<dbReference type="GeneTree" id="ENSGT00940000165107"/>
<evidence type="ECO:0000256" key="6">
    <source>
        <dbReference type="ARBA" id="ARBA00023157"/>
    </source>
</evidence>
<evidence type="ECO:0000256" key="4">
    <source>
        <dbReference type="ARBA" id="ARBA00022989"/>
    </source>
</evidence>
<dbReference type="PROSITE" id="PS50853">
    <property type="entry name" value="FN3"/>
    <property type="match status" value="1"/>
</dbReference>
<dbReference type="GeneID" id="114786020"/>
<gene>
    <name evidence="12" type="primary">ghrb</name>
</gene>
<dbReference type="CDD" id="cd00063">
    <property type="entry name" value="FN3"/>
    <property type="match status" value="1"/>
</dbReference>
<evidence type="ECO:0000313" key="12">
    <source>
        <dbReference type="Ensembl" id="ENSDCDP00010014633.1"/>
    </source>
</evidence>
<keyword evidence="13" id="KW-1185">Reference proteome</keyword>
<dbReference type="GO" id="GO:0009897">
    <property type="term" value="C:external side of plasma membrane"/>
    <property type="evidence" value="ECO:0007669"/>
    <property type="project" value="TreeGrafter"/>
</dbReference>
<feature type="domain" description="Fibronectin type-III" evidence="11">
    <location>
        <begin position="151"/>
        <end position="256"/>
    </location>
</feature>
<dbReference type="GO" id="GO:0004896">
    <property type="term" value="F:cytokine receptor activity"/>
    <property type="evidence" value="ECO:0007669"/>
    <property type="project" value="TreeGrafter"/>
</dbReference>
<dbReference type="Ensembl" id="ENSDCDT00010015413.1">
    <property type="protein sequence ID" value="ENSDCDP00010014633.1"/>
    <property type="gene ID" value="ENSDCDG00010006673.1"/>
</dbReference>